<keyword evidence="1" id="KW-0812">Transmembrane</keyword>
<dbReference type="RefSeq" id="WP_090063185.1">
    <property type="nucleotide sequence ID" value="NZ_FORH01000011.1"/>
</dbReference>
<evidence type="ECO:0000313" key="3">
    <source>
        <dbReference type="EMBL" id="SFK24771.1"/>
    </source>
</evidence>
<protein>
    <submittedName>
        <fullName evidence="3">Fatty acid desaturase</fullName>
    </submittedName>
</protein>
<sequence>MTFQKNMANDVVKAARSQAIADGSKNEDLPERRYKRGYDTSHLPEHVRAELKKAEESNLVASVAEAALTLVSIPLVAIAAVYAMGLVGASLPNAAAAAAGVALVYVLAATGIARQMRGLELMVHDASHLAWTRSKRRLNNLLANVLVAVPVLSTVEAYWKSHRIHHGSFGSHLDPCRQRFADMGLEHLDLSTRWKIVKAVVAWLPEYNAAYYREIGSQSGRQWAYFAAWHISFLIAPGALLIAFFGSASAVDAIALAALAWVGFWMLPATTVLPVIRSIAESEEHDYAAGETEFDTTYTNDGWVHRVLIHPKNDAYHLVHHMFPNIPERRHRRVHKLLTKYDKLYQESLQRERVLDRA</sequence>
<keyword evidence="1" id="KW-0472">Membrane</keyword>
<reference evidence="4" key="1">
    <citation type="submission" date="2016-10" db="EMBL/GenBank/DDBJ databases">
        <authorList>
            <person name="Varghese N."/>
            <person name="Submissions S."/>
        </authorList>
    </citation>
    <scope>NUCLEOTIDE SEQUENCE [LARGE SCALE GENOMIC DNA]</scope>
    <source>
        <strain evidence="4">DSM 26471</strain>
    </source>
</reference>
<feature type="transmembrane region" description="Helical" evidence="1">
    <location>
        <begin position="59"/>
        <end position="82"/>
    </location>
</feature>
<dbReference type="Pfam" id="PF00487">
    <property type="entry name" value="FA_desaturase"/>
    <property type="match status" value="1"/>
</dbReference>
<feature type="domain" description="Fatty acid desaturase" evidence="2">
    <location>
        <begin position="103"/>
        <end position="340"/>
    </location>
</feature>
<dbReference type="OrthoDB" id="9792534at2"/>
<dbReference type="InterPro" id="IPR005804">
    <property type="entry name" value="FA_desaturase_dom"/>
</dbReference>
<dbReference type="Proteomes" id="UP000199630">
    <property type="component" value="Unassembled WGS sequence"/>
</dbReference>
<dbReference type="EMBL" id="FORH01000011">
    <property type="protein sequence ID" value="SFK24771.1"/>
    <property type="molecule type" value="Genomic_DNA"/>
</dbReference>
<feature type="transmembrane region" description="Helical" evidence="1">
    <location>
        <begin position="253"/>
        <end position="276"/>
    </location>
</feature>
<keyword evidence="1" id="KW-1133">Transmembrane helix</keyword>
<dbReference type="STRING" id="588602.SAMN04487991_4210"/>
<feature type="transmembrane region" description="Helical" evidence="1">
    <location>
        <begin position="94"/>
        <end position="113"/>
    </location>
</feature>
<gene>
    <name evidence="3" type="ORF">SAMN04487991_4210</name>
</gene>
<dbReference type="GO" id="GO:0006629">
    <property type="term" value="P:lipid metabolic process"/>
    <property type="evidence" value="ECO:0007669"/>
    <property type="project" value="InterPro"/>
</dbReference>
<proteinExistence type="predicted"/>
<dbReference type="AlphaFoldDB" id="A0A1I3Y0E3"/>
<evidence type="ECO:0000259" key="2">
    <source>
        <dbReference type="Pfam" id="PF00487"/>
    </source>
</evidence>
<accession>A0A1I3Y0E3</accession>
<keyword evidence="4" id="KW-1185">Reference proteome</keyword>
<name>A0A1I3Y0E3_9RHOB</name>
<evidence type="ECO:0000313" key="4">
    <source>
        <dbReference type="Proteomes" id="UP000199630"/>
    </source>
</evidence>
<feature type="transmembrane region" description="Helical" evidence="1">
    <location>
        <begin position="223"/>
        <end position="247"/>
    </location>
</feature>
<evidence type="ECO:0000256" key="1">
    <source>
        <dbReference type="SAM" id="Phobius"/>
    </source>
</evidence>
<organism evidence="3 4">
    <name type="scientific">Celeribacter neptunius</name>
    <dbReference type="NCBI Taxonomy" id="588602"/>
    <lineage>
        <taxon>Bacteria</taxon>
        <taxon>Pseudomonadati</taxon>
        <taxon>Pseudomonadota</taxon>
        <taxon>Alphaproteobacteria</taxon>
        <taxon>Rhodobacterales</taxon>
        <taxon>Roseobacteraceae</taxon>
        <taxon>Celeribacter</taxon>
    </lineage>
</organism>